<feature type="transmembrane region" description="Helical" evidence="1">
    <location>
        <begin position="21"/>
        <end position="41"/>
    </location>
</feature>
<dbReference type="AlphaFoldDB" id="A0A6C0D5C3"/>
<keyword evidence="1" id="KW-0472">Membrane</keyword>
<keyword evidence="1" id="KW-0812">Transmembrane</keyword>
<dbReference type="EMBL" id="MN739537">
    <property type="protein sequence ID" value="QHT11751.1"/>
    <property type="molecule type" value="Genomic_DNA"/>
</dbReference>
<organism evidence="2">
    <name type="scientific">viral metagenome</name>
    <dbReference type="NCBI Taxonomy" id="1070528"/>
    <lineage>
        <taxon>unclassified sequences</taxon>
        <taxon>metagenomes</taxon>
        <taxon>organismal metagenomes</taxon>
    </lineage>
</organism>
<feature type="transmembrane region" description="Helical" evidence="1">
    <location>
        <begin position="53"/>
        <end position="86"/>
    </location>
</feature>
<reference evidence="2" key="1">
    <citation type="journal article" date="2020" name="Nature">
        <title>Giant virus diversity and host interactions through global metagenomics.</title>
        <authorList>
            <person name="Schulz F."/>
            <person name="Roux S."/>
            <person name="Paez-Espino D."/>
            <person name="Jungbluth S."/>
            <person name="Walsh D.A."/>
            <person name="Denef V.J."/>
            <person name="McMahon K.D."/>
            <person name="Konstantinidis K.T."/>
            <person name="Eloe-Fadrosh E.A."/>
            <person name="Kyrpides N.C."/>
            <person name="Woyke T."/>
        </authorList>
    </citation>
    <scope>NUCLEOTIDE SEQUENCE</scope>
    <source>
        <strain evidence="2">GVMAG-M-3300023174-116</strain>
    </source>
</reference>
<accession>A0A6C0D5C3</accession>
<proteinExistence type="predicted"/>
<sequence>MNSINKITKNLMGNTANLANIKSYELIFVVLLLLYLISGVSTPYNYAPHINNIYMYFSLIVIFIILLMNSNPLIALLFAGVAFVFLRRSKKVDHGVMAQSENTKASKMAVMNSHLNSKSLEEEMVSLIVQRPENISSIENYNPVTCDAHSASNI</sequence>
<evidence type="ECO:0000256" key="1">
    <source>
        <dbReference type="SAM" id="Phobius"/>
    </source>
</evidence>
<protein>
    <submittedName>
        <fullName evidence="2">Uncharacterized protein</fullName>
    </submittedName>
</protein>
<evidence type="ECO:0000313" key="2">
    <source>
        <dbReference type="EMBL" id="QHT11751.1"/>
    </source>
</evidence>
<keyword evidence="1" id="KW-1133">Transmembrane helix</keyword>
<name>A0A6C0D5C3_9ZZZZ</name>